<evidence type="ECO:0000256" key="1">
    <source>
        <dbReference type="SAM" id="MobiDB-lite"/>
    </source>
</evidence>
<evidence type="ECO:0000313" key="3">
    <source>
        <dbReference type="EMBL" id="RKP40066.1"/>
    </source>
</evidence>
<feature type="compositionally biased region" description="Basic and acidic residues" evidence="1">
    <location>
        <begin position="30"/>
        <end position="58"/>
    </location>
</feature>
<dbReference type="Proteomes" id="UP000268162">
    <property type="component" value="Unassembled WGS sequence"/>
</dbReference>
<dbReference type="EMBL" id="ML002227">
    <property type="protein sequence ID" value="RKP40066.1"/>
    <property type="molecule type" value="Genomic_DNA"/>
</dbReference>
<feature type="signal peptide" evidence="2">
    <location>
        <begin position="1"/>
        <end position="16"/>
    </location>
</feature>
<evidence type="ECO:0000313" key="4">
    <source>
        <dbReference type="Proteomes" id="UP000268162"/>
    </source>
</evidence>
<evidence type="ECO:0000256" key="2">
    <source>
        <dbReference type="SAM" id="SignalP"/>
    </source>
</evidence>
<proteinExistence type="predicted"/>
<keyword evidence="4" id="KW-1185">Reference proteome</keyword>
<reference evidence="4" key="1">
    <citation type="journal article" date="2018" name="Nat. Microbiol.">
        <title>Leveraging single-cell genomics to expand the fungal tree of life.</title>
        <authorList>
            <person name="Ahrendt S.R."/>
            <person name="Quandt C.A."/>
            <person name="Ciobanu D."/>
            <person name="Clum A."/>
            <person name="Salamov A."/>
            <person name="Andreopoulos B."/>
            <person name="Cheng J.F."/>
            <person name="Woyke T."/>
            <person name="Pelin A."/>
            <person name="Henrissat B."/>
            <person name="Reynolds N.K."/>
            <person name="Benny G.L."/>
            <person name="Smith M.E."/>
            <person name="James T.Y."/>
            <person name="Grigoriev I.V."/>
        </authorList>
    </citation>
    <scope>NUCLEOTIDE SEQUENCE [LARGE SCALE GENOMIC DNA]</scope>
    <source>
        <strain evidence="4">RSA 468</strain>
    </source>
</reference>
<dbReference type="AlphaFoldDB" id="A0A4Q0A1Q7"/>
<gene>
    <name evidence="3" type="ORF">BJ085DRAFT_27291</name>
</gene>
<evidence type="ECO:0008006" key="5">
    <source>
        <dbReference type="Google" id="ProtNLM"/>
    </source>
</evidence>
<name>A0A4Q0A1Q7_9FUNG</name>
<accession>A0A4Q0A1Q7</accession>
<feature type="chain" id="PRO_5020416484" description="F-box domain-containing protein" evidence="2">
    <location>
        <begin position="17"/>
        <end position="406"/>
    </location>
</feature>
<organism evidence="3 4">
    <name type="scientific">Dimargaris cristalligena</name>
    <dbReference type="NCBI Taxonomy" id="215637"/>
    <lineage>
        <taxon>Eukaryota</taxon>
        <taxon>Fungi</taxon>
        <taxon>Fungi incertae sedis</taxon>
        <taxon>Zoopagomycota</taxon>
        <taxon>Kickxellomycotina</taxon>
        <taxon>Dimargaritomycetes</taxon>
        <taxon>Dimargaritales</taxon>
        <taxon>Dimargaritaceae</taxon>
        <taxon>Dimargaris</taxon>
    </lineage>
</organism>
<sequence length="406" mass="45599">MRQYFITVTLLGLALAHYTLSRPQLTNAGKESESDLHDASKLQSNDKETINPSDDHTPPEVSQANTPSLMSLPNELLIVAMNKLALIDQLKMSSINERLKSVAVGTVPEATSKYTVAGNYEQRDVDLINAASGGSTAVRLIIPNGRIVQAIQENWAYPDYTQLSDLAGLALFPWLYILPGLPALEVIQIYENLNTMVNLDIPTRELQKEYGSDPIIETLNQSDNLKWGESIHIIHLTQIMVSTNAVFTITGQFSKLRELLEIPIERSPTWTVIFKYAFLLLLEFDNSDADQDDKLVARFRYNCDYAGALGFKTAEEKCKARSRAHYMNRHVLSGLTADGFVYPHRDSNDNPKLAIRVCRSTVVKILEEKEINEGSLPWLDNNILLDQLHLLKFRPGLPPPRLPSQE</sequence>
<protein>
    <recommendedName>
        <fullName evidence="5">F-box domain-containing protein</fullName>
    </recommendedName>
</protein>
<feature type="region of interest" description="Disordered" evidence="1">
    <location>
        <begin position="28"/>
        <end position="66"/>
    </location>
</feature>
<keyword evidence="2" id="KW-0732">Signal</keyword>